<name>A0A1I8F937_9PLAT</name>
<sequence length="52" mass="5610">MATASPVATAAAAVAPGSNRGTPQHQHHQNHRRQFYGVRIPVEEGSRKFCPS</sequence>
<keyword evidence="2" id="KW-1185">Reference proteome</keyword>
<evidence type="ECO:0000256" key="1">
    <source>
        <dbReference type="SAM" id="MobiDB-lite"/>
    </source>
</evidence>
<feature type="compositionally biased region" description="Low complexity" evidence="1">
    <location>
        <begin position="1"/>
        <end position="16"/>
    </location>
</feature>
<reference evidence="3" key="1">
    <citation type="submission" date="2016-11" db="UniProtKB">
        <authorList>
            <consortium name="WormBaseParasite"/>
        </authorList>
    </citation>
    <scope>IDENTIFICATION</scope>
</reference>
<accession>A0A1I8F937</accession>
<evidence type="ECO:0000313" key="2">
    <source>
        <dbReference type="Proteomes" id="UP000095280"/>
    </source>
</evidence>
<dbReference type="WBParaSite" id="maker-unitig_25165-snap-gene-0.2-mRNA-1">
    <property type="protein sequence ID" value="maker-unitig_25165-snap-gene-0.2-mRNA-1"/>
    <property type="gene ID" value="maker-unitig_25165-snap-gene-0.2"/>
</dbReference>
<evidence type="ECO:0000313" key="3">
    <source>
        <dbReference type="WBParaSite" id="maker-unitig_25165-snap-gene-0.2-mRNA-1"/>
    </source>
</evidence>
<organism evidence="2 3">
    <name type="scientific">Macrostomum lignano</name>
    <dbReference type="NCBI Taxonomy" id="282301"/>
    <lineage>
        <taxon>Eukaryota</taxon>
        <taxon>Metazoa</taxon>
        <taxon>Spiralia</taxon>
        <taxon>Lophotrochozoa</taxon>
        <taxon>Platyhelminthes</taxon>
        <taxon>Rhabditophora</taxon>
        <taxon>Macrostomorpha</taxon>
        <taxon>Macrostomida</taxon>
        <taxon>Macrostomidae</taxon>
        <taxon>Macrostomum</taxon>
    </lineage>
</organism>
<proteinExistence type="predicted"/>
<dbReference type="Proteomes" id="UP000095280">
    <property type="component" value="Unplaced"/>
</dbReference>
<dbReference type="AlphaFoldDB" id="A0A1I8F937"/>
<protein>
    <submittedName>
        <fullName evidence="3">Uncharacterized protein</fullName>
    </submittedName>
</protein>
<feature type="region of interest" description="Disordered" evidence="1">
    <location>
        <begin position="1"/>
        <end position="33"/>
    </location>
</feature>